<proteinExistence type="predicted"/>
<dbReference type="EMBL" id="MT142522">
    <property type="protein sequence ID" value="QJA84049.1"/>
    <property type="molecule type" value="Genomic_DNA"/>
</dbReference>
<evidence type="ECO:0000313" key="1">
    <source>
        <dbReference type="EMBL" id="QJA84049.1"/>
    </source>
</evidence>
<organism evidence="1">
    <name type="scientific">viral metagenome</name>
    <dbReference type="NCBI Taxonomy" id="1070528"/>
    <lineage>
        <taxon>unclassified sequences</taxon>
        <taxon>metagenomes</taxon>
        <taxon>organismal metagenomes</taxon>
    </lineage>
</organism>
<dbReference type="AlphaFoldDB" id="A0A6M3KPQ8"/>
<name>A0A6M3KPQ8_9ZZZZ</name>
<protein>
    <submittedName>
        <fullName evidence="1">Uncharacterized protein</fullName>
    </submittedName>
</protein>
<sequence>MEENKTFVKHVRITPSMQSEIARYLQEQEMTFSQMVRVALSLLLAIESVDDNDEEKEHE</sequence>
<accession>A0A6M3KPQ8</accession>
<gene>
    <name evidence="1" type="ORF">MM415A00233_0051</name>
</gene>
<reference evidence="1" key="1">
    <citation type="submission" date="2020-03" db="EMBL/GenBank/DDBJ databases">
        <title>The deep terrestrial virosphere.</title>
        <authorList>
            <person name="Holmfeldt K."/>
            <person name="Nilsson E."/>
            <person name="Simone D."/>
            <person name="Lopez-Fernandez M."/>
            <person name="Wu X."/>
            <person name="de Brujin I."/>
            <person name="Lundin D."/>
            <person name="Andersson A."/>
            <person name="Bertilsson S."/>
            <person name="Dopson M."/>
        </authorList>
    </citation>
    <scope>NUCLEOTIDE SEQUENCE</scope>
    <source>
        <strain evidence="1">MM415A00233</strain>
    </source>
</reference>